<dbReference type="Proteomes" id="UP000785679">
    <property type="component" value="Unassembled WGS sequence"/>
</dbReference>
<comment type="caution">
    <text evidence="3">The sequence shown here is derived from an EMBL/GenBank/DDBJ whole genome shotgun (WGS) entry which is preliminary data.</text>
</comment>
<dbReference type="EMBL" id="RRYP01000900">
    <property type="protein sequence ID" value="TNV86683.1"/>
    <property type="molecule type" value="Genomic_DNA"/>
</dbReference>
<sequence>MNTKKFLLARLTRPSNALVSQTVRCSGGHGHGHEEHHFSQSKKANTQYQHTTQEEIDYQLPKKGIFNERVHQWIKARWSPDRDDILNNDIPNKYSAYYWFRNYSVLQNKLLLKTITAVFDNARHTPNAHHEGFAGGVKTSENGQFLYKSTQADAVLRARSMDYFILGTFGAWMAGVHPMLIAPFLVSLLSLPRKLAIVNYFVFHAELLPHTEQVVFHKGDLFGNVRRIIVDIKNLEKIDAETVPNKMMWAVNMFDSNMVFRDSESREVFVFDANGIWNEDTLKHKLLY</sequence>
<evidence type="ECO:0000313" key="3">
    <source>
        <dbReference type="EMBL" id="TNV86683.1"/>
    </source>
</evidence>
<protein>
    <submittedName>
        <fullName evidence="3">Uncharacterized protein</fullName>
    </submittedName>
</protein>
<keyword evidence="4" id="KW-1185">Reference proteome</keyword>
<accession>A0A8J8P4A5</accession>
<reference evidence="3" key="1">
    <citation type="submission" date="2019-06" db="EMBL/GenBank/DDBJ databases">
        <authorList>
            <person name="Zheng W."/>
        </authorList>
    </citation>
    <scope>NUCLEOTIDE SEQUENCE</scope>
    <source>
        <strain evidence="3">QDHG01</strain>
    </source>
</reference>
<feature type="transmembrane region" description="Helical" evidence="2">
    <location>
        <begin position="163"/>
        <end position="186"/>
    </location>
</feature>
<keyword evidence="2" id="KW-1133">Transmembrane helix</keyword>
<feature type="region of interest" description="Disordered" evidence="1">
    <location>
        <begin position="26"/>
        <end position="46"/>
    </location>
</feature>
<keyword evidence="2" id="KW-0812">Transmembrane</keyword>
<name>A0A8J8P4A5_HALGN</name>
<evidence type="ECO:0000313" key="4">
    <source>
        <dbReference type="Proteomes" id="UP000785679"/>
    </source>
</evidence>
<keyword evidence="2" id="KW-0472">Membrane</keyword>
<dbReference type="OrthoDB" id="313034at2759"/>
<organism evidence="3 4">
    <name type="scientific">Halteria grandinella</name>
    <dbReference type="NCBI Taxonomy" id="5974"/>
    <lineage>
        <taxon>Eukaryota</taxon>
        <taxon>Sar</taxon>
        <taxon>Alveolata</taxon>
        <taxon>Ciliophora</taxon>
        <taxon>Intramacronucleata</taxon>
        <taxon>Spirotrichea</taxon>
        <taxon>Stichotrichia</taxon>
        <taxon>Sporadotrichida</taxon>
        <taxon>Halteriidae</taxon>
        <taxon>Halteria</taxon>
    </lineage>
</organism>
<evidence type="ECO:0000256" key="1">
    <source>
        <dbReference type="SAM" id="MobiDB-lite"/>
    </source>
</evidence>
<dbReference type="AlphaFoldDB" id="A0A8J8P4A5"/>
<proteinExistence type="predicted"/>
<gene>
    <name evidence="3" type="ORF">FGO68_gene5284</name>
</gene>
<evidence type="ECO:0000256" key="2">
    <source>
        <dbReference type="SAM" id="Phobius"/>
    </source>
</evidence>